<keyword evidence="3 6" id="KW-1133">Transmembrane helix</keyword>
<proteinExistence type="predicted"/>
<comment type="subcellular location">
    <subcellularLocation>
        <location evidence="1">Membrane</location>
        <topology evidence="1">Single-pass membrane protein</topology>
    </subcellularLocation>
</comment>
<feature type="region of interest" description="Disordered" evidence="5">
    <location>
        <begin position="408"/>
        <end position="431"/>
    </location>
</feature>
<feature type="transmembrane region" description="Helical" evidence="6">
    <location>
        <begin position="378"/>
        <end position="400"/>
    </location>
</feature>
<keyword evidence="2 6" id="KW-0812">Transmembrane</keyword>
<evidence type="ECO:0000313" key="8">
    <source>
        <dbReference type="Proteomes" id="UP000279236"/>
    </source>
</evidence>
<dbReference type="STRING" id="105984.A0A427XKH7"/>
<organism evidence="7 8">
    <name type="scientific">Apiotrichum porosum</name>
    <dbReference type="NCBI Taxonomy" id="105984"/>
    <lineage>
        <taxon>Eukaryota</taxon>
        <taxon>Fungi</taxon>
        <taxon>Dikarya</taxon>
        <taxon>Basidiomycota</taxon>
        <taxon>Agaricomycotina</taxon>
        <taxon>Tremellomycetes</taxon>
        <taxon>Trichosporonales</taxon>
        <taxon>Trichosporonaceae</taxon>
        <taxon>Apiotrichum</taxon>
    </lineage>
</organism>
<dbReference type="EMBL" id="RSCE01000010">
    <property type="protein sequence ID" value="RSH79292.1"/>
    <property type="molecule type" value="Genomic_DNA"/>
</dbReference>
<comment type="caution">
    <text evidence="7">The sequence shown here is derived from an EMBL/GenBank/DDBJ whole genome shotgun (WGS) entry which is preliminary data.</text>
</comment>
<feature type="region of interest" description="Disordered" evidence="5">
    <location>
        <begin position="522"/>
        <end position="562"/>
    </location>
</feature>
<dbReference type="GeneID" id="39585875"/>
<reference evidence="7 8" key="1">
    <citation type="submission" date="2018-11" db="EMBL/GenBank/DDBJ databases">
        <title>Genome sequence of Apiotrichum porosum DSM 27194.</title>
        <authorList>
            <person name="Aliyu H."/>
            <person name="Gorte O."/>
            <person name="Ochsenreither K."/>
        </authorList>
    </citation>
    <scope>NUCLEOTIDE SEQUENCE [LARGE SCALE GENOMIC DNA]</scope>
    <source>
        <strain evidence="7 8">DSM 27194</strain>
    </source>
</reference>
<feature type="compositionally biased region" description="Low complexity" evidence="5">
    <location>
        <begin position="622"/>
        <end position="636"/>
    </location>
</feature>
<keyword evidence="4 6" id="KW-0472">Membrane</keyword>
<feature type="region of interest" description="Disordered" evidence="5">
    <location>
        <begin position="355"/>
        <end position="374"/>
    </location>
</feature>
<evidence type="ECO:0000256" key="6">
    <source>
        <dbReference type="SAM" id="Phobius"/>
    </source>
</evidence>
<dbReference type="Gene3D" id="1.20.5.510">
    <property type="entry name" value="Single helix bin"/>
    <property type="match status" value="1"/>
</dbReference>
<accession>A0A427XKH7</accession>
<gene>
    <name evidence="7" type="ORF">EHS24_001332</name>
</gene>
<dbReference type="InterPro" id="IPR051694">
    <property type="entry name" value="Immunoregulatory_rcpt-like"/>
</dbReference>
<feature type="compositionally biased region" description="Basic and acidic residues" evidence="5">
    <location>
        <begin position="420"/>
        <end position="430"/>
    </location>
</feature>
<dbReference type="AlphaFoldDB" id="A0A427XKH7"/>
<sequence length="671" mass="71437">MPDSDDGLGRVWSNFSLSSLSPTWDVAPDKVFALNATTTPLSSVNNVAFTTPQNAVLQGQWVLVKNATASSTSSSTNGTLSSNDTVTATASNDTLPQVTIAYHGTDCYFTADVTPANTSGDRVGYLMIDGKLYANASDPWDPTDDLISTDGLAYGGHTASFNVDSDFVGKIVFKSFAYTSYTETLNTSATIDEERPNETWSFLDGTQANGRNASMQYAGTWKPEILEANIDYTTTIRYTSLASSGTGASVSMALPINATRFVLWGGRGMNYTSIKVETTPPLPEYNGTVTLNITWDDIIPETRLFNARLDPGQRYTLQITPALWEGTQSAPSAFGARLTRIGLFSAVNTTTTQTNNTTPVVVPPDTTSDPPSKSHTGAIAGGVVGGVVALTLLLGLVFFLGRRRRPVSRAESEDGMAMEKQPRHSVESESRSVSVVEDGAAQVPATVVPFEHIASPVPTEPALHREPSVATLNREASEATLSRAHQMKQQLILGIPPPRSQPLSPMGSESHERLLSAAMAQNGYGGQNTSGGGGGASPTEGTSTQPYSDSPGPSPVTPKGVRPILPVLRMPQESFEDHHPAEPLSAQRVAFDQDAGRIDETVELLPPSYNPEWESTYRATDSSSTLPTPTQLSALSQRSHLTQLTALTTRSEPLSPSHSPATNPSSDHSAA</sequence>
<feature type="compositionally biased region" description="Gly residues" evidence="5">
    <location>
        <begin position="523"/>
        <end position="536"/>
    </location>
</feature>
<dbReference type="PANTHER" id="PTHR15549">
    <property type="entry name" value="PAIRED IMMUNOGLOBULIN-LIKE TYPE 2 RECEPTOR"/>
    <property type="match status" value="1"/>
</dbReference>
<evidence type="ECO:0000256" key="3">
    <source>
        <dbReference type="ARBA" id="ARBA00022989"/>
    </source>
</evidence>
<dbReference type="PANTHER" id="PTHR15549:SF26">
    <property type="entry name" value="AXIAL BUDDING PATTERN PROTEIN 2-RELATED"/>
    <property type="match status" value="1"/>
</dbReference>
<feature type="compositionally biased region" description="Polar residues" evidence="5">
    <location>
        <begin position="637"/>
        <end position="671"/>
    </location>
</feature>
<protein>
    <submittedName>
        <fullName evidence="7">Uncharacterized protein</fullName>
    </submittedName>
</protein>
<dbReference type="GO" id="GO:0016020">
    <property type="term" value="C:membrane"/>
    <property type="evidence" value="ECO:0007669"/>
    <property type="project" value="UniProtKB-SubCell"/>
</dbReference>
<evidence type="ECO:0000256" key="5">
    <source>
        <dbReference type="SAM" id="MobiDB-lite"/>
    </source>
</evidence>
<dbReference type="RefSeq" id="XP_028474439.1">
    <property type="nucleotide sequence ID" value="XM_028617132.1"/>
</dbReference>
<feature type="region of interest" description="Disordered" evidence="5">
    <location>
        <begin position="606"/>
        <end position="671"/>
    </location>
</feature>
<evidence type="ECO:0000256" key="4">
    <source>
        <dbReference type="ARBA" id="ARBA00023136"/>
    </source>
</evidence>
<feature type="compositionally biased region" description="Low complexity" evidence="5">
    <location>
        <begin position="355"/>
        <end position="371"/>
    </location>
</feature>
<dbReference type="Proteomes" id="UP000279236">
    <property type="component" value="Unassembled WGS sequence"/>
</dbReference>
<keyword evidence="8" id="KW-1185">Reference proteome</keyword>
<evidence type="ECO:0000256" key="2">
    <source>
        <dbReference type="ARBA" id="ARBA00022692"/>
    </source>
</evidence>
<evidence type="ECO:0000256" key="1">
    <source>
        <dbReference type="ARBA" id="ARBA00004167"/>
    </source>
</evidence>
<dbReference type="GO" id="GO:0071944">
    <property type="term" value="C:cell periphery"/>
    <property type="evidence" value="ECO:0007669"/>
    <property type="project" value="UniProtKB-ARBA"/>
</dbReference>
<evidence type="ECO:0000313" key="7">
    <source>
        <dbReference type="EMBL" id="RSH79292.1"/>
    </source>
</evidence>
<name>A0A427XKH7_9TREE</name>